<dbReference type="Pfam" id="PF00462">
    <property type="entry name" value="Glutaredoxin"/>
    <property type="match status" value="1"/>
</dbReference>
<dbReference type="InterPro" id="IPR011911">
    <property type="entry name" value="GlrX_YruB"/>
</dbReference>
<evidence type="ECO:0000313" key="2">
    <source>
        <dbReference type="EMBL" id="RAK23180.1"/>
    </source>
</evidence>
<dbReference type="PANTHER" id="PTHR34386:SF1">
    <property type="entry name" value="GLUTAREDOXIN-LIKE PROTEIN NRDH"/>
    <property type="match status" value="1"/>
</dbReference>
<dbReference type="InterPro" id="IPR036249">
    <property type="entry name" value="Thioredoxin-like_sf"/>
</dbReference>
<dbReference type="PROSITE" id="PS51354">
    <property type="entry name" value="GLUTAREDOXIN_2"/>
    <property type="match status" value="1"/>
</dbReference>
<dbReference type="RefSeq" id="WP_111643544.1">
    <property type="nucleotide sequence ID" value="NZ_QLMH01000001.1"/>
</dbReference>
<dbReference type="Proteomes" id="UP000248555">
    <property type="component" value="Unassembled WGS sequence"/>
</dbReference>
<dbReference type="NCBIfam" id="TIGR02196">
    <property type="entry name" value="GlrX_YruB"/>
    <property type="match status" value="1"/>
</dbReference>
<proteinExistence type="predicted"/>
<keyword evidence="3" id="KW-1185">Reference proteome</keyword>
<feature type="domain" description="Glutaredoxin" evidence="1">
    <location>
        <begin position="6"/>
        <end position="65"/>
    </location>
</feature>
<sequence length="79" mass="9084">MNEKKVTVYTQPDCPPCKVVKEFLRHHQIDFEEFDVSKDKAARNRLINVYRSYSTPTIVVGDEVVTGFDLQALEKLLGL</sequence>
<evidence type="ECO:0000313" key="3">
    <source>
        <dbReference type="Proteomes" id="UP000248555"/>
    </source>
</evidence>
<dbReference type="SUPFAM" id="SSF52833">
    <property type="entry name" value="Thioredoxin-like"/>
    <property type="match status" value="1"/>
</dbReference>
<organism evidence="2 3">
    <name type="scientific">Paranoxybacillus vitaminiphilus</name>
    <dbReference type="NCBI Taxonomy" id="581036"/>
    <lineage>
        <taxon>Bacteria</taxon>
        <taxon>Bacillati</taxon>
        <taxon>Bacillota</taxon>
        <taxon>Bacilli</taxon>
        <taxon>Bacillales</taxon>
        <taxon>Anoxybacillaceae</taxon>
        <taxon>Paranoxybacillus</taxon>
    </lineage>
</organism>
<accession>A0A327YQF9</accession>
<dbReference type="GO" id="GO:0045454">
    <property type="term" value="P:cell redox homeostasis"/>
    <property type="evidence" value="ECO:0007669"/>
    <property type="project" value="TreeGrafter"/>
</dbReference>
<dbReference type="InterPro" id="IPR051548">
    <property type="entry name" value="Grx-like_ET"/>
</dbReference>
<dbReference type="Gene3D" id="3.40.30.10">
    <property type="entry name" value="Glutaredoxin"/>
    <property type="match status" value="1"/>
</dbReference>
<dbReference type="InterPro" id="IPR002109">
    <property type="entry name" value="Glutaredoxin"/>
</dbReference>
<dbReference type="AlphaFoldDB" id="A0A327YQF9"/>
<dbReference type="EMBL" id="QLMH01000001">
    <property type="protein sequence ID" value="RAK23180.1"/>
    <property type="molecule type" value="Genomic_DNA"/>
</dbReference>
<dbReference type="PANTHER" id="PTHR34386">
    <property type="entry name" value="GLUTAREDOXIN"/>
    <property type="match status" value="1"/>
</dbReference>
<dbReference type="CDD" id="cd02976">
    <property type="entry name" value="NrdH"/>
    <property type="match status" value="1"/>
</dbReference>
<dbReference type="OrthoDB" id="9795531at2"/>
<evidence type="ECO:0000259" key="1">
    <source>
        <dbReference type="Pfam" id="PF00462"/>
    </source>
</evidence>
<protein>
    <submittedName>
        <fullName evidence="2">Glutaredoxin-like YruB-family protein</fullName>
    </submittedName>
</protein>
<comment type="caution">
    <text evidence="2">The sequence shown here is derived from an EMBL/GenBank/DDBJ whole genome shotgun (WGS) entry which is preliminary data.</text>
</comment>
<dbReference type="GO" id="GO:0009055">
    <property type="term" value="F:electron transfer activity"/>
    <property type="evidence" value="ECO:0007669"/>
    <property type="project" value="TreeGrafter"/>
</dbReference>
<reference evidence="2 3" key="1">
    <citation type="submission" date="2018-06" db="EMBL/GenBank/DDBJ databases">
        <title>Genomic Encyclopedia of Type Strains, Phase III (KMG-III): the genomes of soil and plant-associated and newly described type strains.</title>
        <authorList>
            <person name="Whitman W."/>
        </authorList>
    </citation>
    <scope>NUCLEOTIDE SEQUENCE [LARGE SCALE GENOMIC DNA]</scope>
    <source>
        <strain evidence="2 3">CGMCC 1.8979</strain>
    </source>
</reference>
<gene>
    <name evidence="2" type="ORF">B0I26_101134</name>
</gene>
<name>A0A327YQF9_9BACL</name>